<dbReference type="NCBIfam" id="NF001750">
    <property type="entry name" value="PRK00476.1"/>
    <property type="match status" value="1"/>
</dbReference>
<dbReference type="CDD" id="cd00777">
    <property type="entry name" value="AspRS_core"/>
    <property type="match status" value="1"/>
</dbReference>
<evidence type="ECO:0000313" key="9">
    <source>
        <dbReference type="EMBL" id="QAT17083.1"/>
    </source>
</evidence>
<gene>
    <name evidence="7" type="primary">aspS</name>
    <name evidence="9" type="ORF">BU251_04700</name>
</gene>
<dbReference type="Proteomes" id="UP000287243">
    <property type="component" value="Chromosome"/>
</dbReference>
<evidence type="ECO:0000256" key="1">
    <source>
        <dbReference type="ARBA" id="ARBA00006303"/>
    </source>
</evidence>
<keyword evidence="5 7" id="KW-0648">Protein biosynthesis</keyword>
<evidence type="ECO:0000256" key="7">
    <source>
        <dbReference type="HAMAP-Rule" id="MF_00044"/>
    </source>
</evidence>
<name>A0A410P4N5_VELA1</name>
<dbReference type="Gene3D" id="3.30.1360.30">
    <property type="entry name" value="GAD-like domain"/>
    <property type="match status" value="1"/>
</dbReference>
<dbReference type="OrthoDB" id="9802326at2"/>
<dbReference type="InterPro" id="IPR004365">
    <property type="entry name" value="NA-bd_OB_tRNA"/>
</dbReference>
<comment type="catalytic activity">
    <reaction evidence="7">
        <text>tRNA(Asx) + L-aspartate + ATP = L-aspartyl-tRNA(Asx) + AMP + diphosphate</text>
        <dbReference type="Rhea" id="RHEA:18349"/>
        <dbReference type="Rhea" id="RHEA-COMP:9710"/>
        <dbReference type="Rhea" id="RHEA-COMP:9711"/>
        <dbReference type="ChEBI" id="CHEBI:29991"/>
        <dbReference type="ChEBI" id="CHEBI:30616"/>
        <dbReference type="ChEBI" id="CHEBI:33019"/>
        <dbReference type="ChEBI" id="CHEBI:78442"/>
        <dbReference type="ChEBI" id="CHEBI:78516"/>
        <dbReference type="ChEBI" id="CHEBI:456215"/>
        <dbReference type="EC" id="6.1.1.23"/>
    </reaction>
</comment>
<feature type="site" description="Important for tRNA non-discrimination" evidence="7">
    <location>
        <position position="31"/>
    </location>
</feature>
<dbReference type="KEGG" id="vai:BU251_04700"/>
<dbReference type="PANTHER" id="PTHR22594:SF5">
    <property type="entry name" value="ASPARTATE--TRNA LIGASE, MITOCHONDRIAL"/>
    <property type="match status" value="1"/>
</dbReference>
<comment type="similarity">
    <text evidence="1 7">Belongs to the class-II aminoacyl-tRNA synthetase family. Type 1 subfamily.</text>
</comment>
<dbReference type="InterPro" id="IPR004364">
    <property type="entry name" value="Aa-tRNA-synt_II"/>
</dbReference>
<dbReference type="CDD" id="cd04317">
    <property type="entry name" value="EcAspRS_like_N"/>
    <property type="match status" value="1"/>
</dbReference>
<protein>
    <recommendedName>
        <fullName evidence="7">Aspartate--tRNA(Asp/Asn) ligase</fullName>
        <ecNumber evidence="7">6.1.1.23</ecNumber>
    </recommendedName>
    <alternativeName>
        <fullName evidence="7">Aspartyl-tRNA synthetase</fullName>
        <shortName evidence="7">AspRS</shortName>
    </alternativeName>
    <alternativeName>
        <fullName evidence="7">Non-discriminating aspartyl-tRNA synthetase</fullName>
        <shortName evidence="7">ND-AspRS</shortName>
    </alternativeName>
</protein>
<dbReference type="Gene3D" id="3.30.930.10">
    <property type="entry name" value="Bira Bifunctional Protein, Domain 2"/>
    <property type="match status" value="2"/>
</dbReference>
<dbReference type="Pfam" id="PF00152">
    <property type="entry name" value="tRNA-synt_2"/>
    <property type="match status" value="1"/>
</dbReference>
<dbReference type="InterPro" id="IPR004524">
    <property type="entry name" value="Asp-tRNA-ligase_1"/>
</dbReference>
<organism evidence="9 10">
    <name type="scientific">Velamenicoccus archaeovorus</name>
    <dbReference type="NCBI Taxonomy" id="1930593"/>
    <lineage>
        <taxon>Bacteria</taxon>
        <taxon>Pseudomonadati</taxon>
        <taxon>Candidatus Omnitrophota</taxon>
        <taxon>Candidatus Velamenicoccus</taxon>
    </lineage>
</organism>
<dbReference type="Gene3D" id="2.40.50.140">
    <property type="entry name" value="Nucleic acid-binding proteins"/>
    <property type="match status" value="1"/>
</dbReference>
<dbReference type="HAMAP" id="MF_00044">
    <property type="entry name" value="Asp_tRNA_synth_type1"/>
    <property type="match status" value="1"/>
</dbReference>
<reference evidence="9 10" key="1">
    <citation type="submission" date="2017-01" db="EMBL/GenBank/DDBJ databases">
        <title>First insights into the biology of 'candidatus Vampirococcus archaeovorus'.</title>
        <authorList>
            <person name="Kizina J."/>
            <person name="Jordan S."/>
            <person name="Stueber K."/>
            <person name="Reinhardt R."/>
            <person name="Harder J."/>
        </authorList>
    </citation>
    <scope>NUCLEOTIDE SEQUENCE [LARGE SCALE GENOMIC DNA]</scope>
    <source>
        <strain evidence="9 10">LiM</strain>
    </source>
</reference>
<dbReference type="InterPro" id="IPR047089">
    <property type="entry name" value="Asp-tRNA-ligase_1_N"/>
</dbReference>
<dbReference type="InterPro" id="IPR002312">
    <property type="entry name" value="Asp/Asn-tRNA-synth_IIb"/>
</dbReference>
<evidence type="ECO:0000256" key="4">
    <source>
        <dbReference type="ARBA" id="ARBA00022840"/>
    </source>
</evidence>
<dbReference type="AlphaFoldDB" id="A0A410P4N5"/>
<dbReference type="GO" id="GO:0003676">
    <property type="term" value="F:nucleic acid binding"/>
    <property type="evidence" value="ECO:0007669"/>
    <property type="project" value="InterPro"/>
</dbReference>
<dbReference type="EMBL" id="CP019384">
    <property type="protein sequence ID" value="QAT17083.1"/>
    <property type="molecule type" value="Genomic_DNA"/>
</dbReference>
<comment type="subunit">
    <text evidence="7">Homodimer.</text>
</comment>
<feature type="binding site" evidence="7">
    <location>
        <position position="325"/>
    </location>
    <ligand>
        <name>L-aspartate</name>
        <dbReference type="ChEBI" id="CHEBI:29991"/>
    </ligand>
</feature>
<dbReference type="InterPro" id="IPR006195">
    <property type="entry name" value="aa-tRNA-synth_II"/>
</dbReference>
<dbReference type="EC" id="6.1.1.23" evidence="7"/>
<dbReference type="GO" id="GO:0005524">
    <property type="term" value="F:ATP binding"/>
    <property type="evidence" value="ECO:0007669"/>
    <property type="project" value="UniProtKB-UniRule"/>
</dbReference>
<evidence type="ECO:0000259" key="8">
    <source>
        <dbReference type="PROSITE" id="PS50862"/>
    </source>
</evidence>
<dbReference type="GO" id="GO:0004815">
    <property type="term" value="F:aspartate-tRNA ligase activity"/>
    <property type="evidence" value="ECO:0007669"/>
    <property type="project" value="UniProtKB-UniRule"/>
</dbReference>
<dbReference type="GO" id="GO:0006422">
    <property type="term" value="P:aspartyl-tRNA aminoacylation"/>
    <property type="evidence" value="ECO:0007669"/>
    <property type="project" value="UniProtKB-UniRule"/>
</dbReference>
<dbReference type="RefSeq" id="WP_128699725.1">
    <property type="nucleotide sequence ID" value="NZ_CP019384.1"/>
</dbReference>
<dbReference type="SUPFAM" id="SSF55681">
    <property type="entry name" value="Class II aaRS and biotin synthetases"/>
    <property type="match status" value="1"/>
</dbReference>
<keyword evidence="4 7" id="KW-0067">ATP-binding</keyword>
<comment type="function">
    <text evidence="7">Aspartyl-tRNA synthetase with relaxed tRNA specificity since it is able to aspartylate not only its cognate tRNA(Asp) but also tRNA(Asn). Reaction proceeds in two steps: L-aspartate is first activated by ATP to form Asp-AMP and then transferred to the acceptor end of tRNA(Asp/Asn).</text>
</comment>
<feature type="binding site" evidence="7">
    <location>
        <begin position="221"/>
        <end position="223"/>
    </location>
    <ligand>
        <name>ATP</name>
        <dbReference type="ChEBI" id="CHEBI:30616"/>
    </ligand>
</feature>
<feature type="region of interest" description="Aspartate" evidence="7">
    <location>
        <begin position="199"/>
        <end position="202"/>
    </location>
</feature>
<feature type="binding site" evidence="7">
    <location>
        <position position="230"/>
    </location>
    <ligand>
        <name>ATP</name>
        <dbReference type="ChEBI" id="CHEBI:30616"/>
    </ligand>
</feature>
<accession>A0A410P4N5</accession>
<dbReference type="SUPFAM" id="SSF50249">
    <property type="entry name" value="Nucleic acid-binding proteins"/>
    <property type="match status" value="1"/>
</dbReference>
<feature type="binding site" evidence="7">
    <location>
        <position position="175"/>
    </location>
    <ligand>
        <name>L-aspartate</name>
        <dbReference type="ChEBI" id="CHEBI:29991"/>
    </ligand>
</feature>
<dbReference type="InterPro" id="IPR047090">
    <property type="entry name" value="AspRS_core"/>
</dbReference>
<dbReference type="InterPro" id="IPR004115">
    <property type="entry name" value="GAD-like_sf"/>
</dbReference>
<dbReference type="InterPro" id="IPR045864">
    <property type="entry name" value="aa-tRNA-synth_II/BPL/LPL"/>
</dbReference>
<feature type="binding site" evidence="7">
    <location>
        <position position="367"/>
    </location>
    <ligand>
        <name>L-aspartate</name>
        <dbReference type="ChEBI" id="CHEBI:29991"/>
    </ligand>
</feature>
<dbReference type="GO" id="GO:0050560">
    <property type="term" value="F:aspartate-tRNA(Asn) ligase activity"/>
    <property type="evidence" value="ECO:0007669"/>
    <property type="project" value="UniProtKB-EC"/>
</dbReference>
<evidence type="ECO:0000256" key="5">
    <source>
        <dbReference type="ARBA" id="ARBA00022917"/>
    </source>
</evidence>
<dbReference type="PROSITE" id="PS50862">
    <property type="entry name" value="AA_TRNA_LIGASE_II"/>
    <property type="match status" value="1"/>
</dbReference>
<dbReference type="NCBIfam" id="TIGR00459">
    <property type="entry name" value="aspS_bact"/>
    <property type="match status" value="1"/>
</dbReference>
<keyword evidence="2 7" id="KW-0436">Ligase</keyword>
<evidence type="ECO:0000256" key="2">
    <source>
        <dbReference type="ARBA" id="ARBA00022598"/>
    </source>
</evidence>
<keyword evidence="3 7" id="KW-0547">Nucleotide-binding</keyword>
<sequence length="468" mass="53885">MLRTHTCGELKKEHASQVVVLCGWVHRRRDHGKLIFIDLRDRYGYTQVMFSPKDSPQAHRLATDLRAEFAVRLKGLVNLRPKSNINPDIPTGEIELIAQELEILNPSLTPPFEIADDLVLSEDVRLPYRYLDLRRPAMFKLLSARHQLNRLMREFLSNEGFIEVETPILTKSTPEGARDYLVPSRVNPGKFFALPQSPQLFKQLLMVSGFDRYFQIAKCFRDEDLRADRQPEFTQMDMEMSFVEEEDIFSISEKMFVLVLKELKGVTLTTPFPRISYKEAMETYGCDKPDLRRNKEDAGEFSFVWVVDFPLFKYDDEEKRWDSEHHPFTAPHPEDIGLLESGDLGRIRSRSYDLVLNGNEISSGSIRIHDQALQHKIFEILRIPQDEIDARFGFLLEAFKYGAPPHGGIAFGLDRILSIFFGTESIRDIIAFPKTQKAVCPLTQAPSDVTDKQLKELHIRSVAPKGKE</sequence>
<feature type="domain" description="Aminoacyl-transfer RNA synthetases class-II family profile" evidence="8">
    <location>
        <begin position="148"/>
        <end position="441"/>
    </location>
</feature>
<keyword evidence="7" id="KW-0963">Cytoplasm</keyword>
<dbReference type="GO" id="GO:0005737">
    <property type="term" value="C:cytoplasm"/>
    <property type="evidence" value="ECO:0007669"/>
    <property type="project" value="UniProtKB-SubCell"/>
</dbReference>
<dbReference type="PANTHER" id="PTHR22594">
    <property type="entry name" value="ASPARTYL/LYSYL-TRNA SYNTHETASE"/>
    <property type="match status" value="1"/>
</dbReference>
<feature type="binding site" evidence="7">
    <location>
        <position position="360"/>
    </location>
    <ligand>
        <name>ATP</name>
        <dbReference type="ChEBI" id="CHEBI:30616"/>
    </ligand>
</feature>
<comment type="subcellular location">
    <subcellularLocation>
        <location evidence="7">Cytoplasm</location>
    </subcellularLocation>
</comment>
<keyword evidence="6 7" id="KW-0030">Aminoacyl-tRNA synthetase</keyword>
<evidence type="ECO:0000256" key="6">
    <source>
        <dbReference type="ARBA" id="ARBA00023146"/>
    </source>
</evidence>
<evidence type="ECO:0000256" key="3">
    <source>
        <dbReference type="ARBA" id="ARBA00022741"/>
    </source>
</evidence>
<comment type="caution">
    <text evidence="7">Lacks conserved residue(s) required for the propagation of feature annotation.</text>
</comment>
<proteinExistence type="inferred from homology"/>
<feature type="binding site" evidence="7">
    <location>
        <position position="221"/>
    </location>
    <ligand>
        <name>L-aspartate</name>
        <dbReference type="ChEBI" id="CHEBI:29991"/>
    </ligand>
</feature>
<feature type="binding site" evidence="7">
    <location>
        <begin position="412"/>
        <end position="415"/>
    </location>
    <ligand>
        <name>ATP</name>
        <dbReference type="ChEBI" id="CHEBI:30616"/>
    </ligand>
</feature>
<dbReference type="Pfam" id="PF01336">
    <property type="entry name" value="tRNA_anti-codon"/>
    <property type="match status" value="1"/>
</dbReference>
<evidence type="ECO:0000313" key="10">
    <source>
        <dbReference type="Proteomes" id="UP000287243"/>
    </source>
</evidence>
<dbReference type="PRINTS" id="PR01042">
    <property type="entry name" value="TRNASYNTHASP"/>
</dbReference>
<keyword evidence="10" id="KW-1185">Reference proteome</keyword>
<dbReference type="InterPro" id="IPR012340">
    <property type="entry name" value="NA-bd_OB-fold"/>
</dbReference>